<sequence>MALSEAIRQNIAYAQQKGFDKLHLMPPAETRALMSSLPKNPDPSAVGRVLNTTADGDIPVRLYFPEGEGPFPVVAYFHGGGFVLMSLDTHDEVCRQLCRLSEAVVMSVDYRLAPEHPFPAGPASSLRAVRWLRQHAAEFGADGHRLAVAGDSAGGYMALSVARQLAAEGITLQAQFAAYPVTDHYSAGHASWEENAEGYILTAPMMRWFWDNFLPDAARAEEASLLRQADFAGLPPALILTANYDPLRDEGRAYAEQLHAAGVETTYQNYENVHGFFGSTPEALQLAASFLKEKLNAPIYA</sequence>
<organism evidence="3 4">
    <name type="scientific">Hymenobacter arizonensis</name>
    <name type="common">Siccationidurans arizonensis</name>
    <dbReference type="NCBI Taxonomy" id="1227077"/>
    <lineage>
        <taxon>Bacteria</taxon>
        <taxon>Pseudomonadati</taxon>
        <taxon>Bacteroidota</taxon>
        <taxon>Cytophagia</taxon>
        <taxon>Cytophagales</taxon>
        <taxon>Hymenobacteraceae</taxon>
        <taxon>Hymenobacter</taxon>
    </lineage>
</organism>
<dbReference type="Gene3D" id="3.40.50.1820">
    <property type="entry name" value="alpha/beta hydrolase"/>
    <property type="match status" value="1"/>
</dbReference>
<dbReference type="Proteomes" id="UP000199029">
    <property type="component" value="Unassembled WGS sequence"/>
</dbReference>
<protein>
    <submittedName>
        <fullName evidence="3">Acetyl esterase</fullName>
    </submittedName>
</protein>
<evidence type="ECO:0000256" key="1">
    <source>
        <dbReference type="ARBA" id="ARBA00022801"/>
    </source>
</evidence>
<dbReference type="PANTHER" id="PTHR48081:SF8">
    <property type="entry name" value="ALPHA_BETA HYDROLASE FOLD-3 DOMAIN-CONTAINING PROTEIN-RELATED"/>
    <property type="match status" value="1"/>
</dbReference>
<dbReference type="SUPFAM" id="SSF53474">
    <property type="entry name" value="alpha/beta-Hydrolases"/>
    <property type="match status" value="1"/>
</dbReference>
<keyword evidence="4" id="KW-1185">Reference proteome</keyword>
<dbReference type="InterPro" id="IPR013094">
    <property type="entry name" value="AB_hydrolase_3"/>
</dbReference>
<feature type="domain" description="Alpha/beta hydrolase fold-3" evidence="2">
    <location>
        <begin position="74"/>
        <end position="277"/>
    </location>
</feature>
<dbReference type="InterPro" id="IPR050300">
    <property type="entry name" value="GDXG_lipolytic_enzyme"/>
</dbReference>
<dbReference type="STRING" id="1227077.SAMN04515668_3736"/>
<evidence type="ECO:0000313" key="4">
    <source>
        <dbReference type="Proteomes" id="UP000199029"/>
    </source>
</evidence>
<dbReference type="RefSeq" id="WP_092676971.1">
    <property type="nucleotide sequence ID" value="NZ_FOXS01000005.1"/>
</dbReference>
<reference evidence="4" key="1">
    <citation type="submission" date="2016-10" db="EMBL/GenBank/DDBJ databases">
        <authorList>
            <person name="Varghese N."/>
            <person name="Submissions S."/>
        </authorList>
    </citation>
    <scope>NUCLEOTIDE SEQUENCE [LARGE SCALE GENOMIC DNA]</scope>
    <source>
        <strain evidence="4">OR362-8,ATCC BAA-1266,JCM 13504</strain>
    </source>
</reference>
<dbReference type="AlphaFoldDB" id="A0A1I6AJI5"/>
<proteinExistence type="predicted"/>
<dbReference type="Pfam" id="PF07859">
    <property type="entry name" value="Abhydrolase_3"/>
    <property type="match status" value="1"/>
</dbReference>
<dbReference type="OrthoDB" id="9815425at2"/>
<dbReference type="EMBL" id="FOXS01000005">
    <property type="protein sequence ID" value="SFQ68667.1"/>
    <property type="molecule type" value="Genomic_DNA"/>
</dbReference>
<evidence type="ECO:0000259" key="2">
    <source>
        <dbReference type="Pfam" id="PF07859"/>
    </source>
</evidence>
<keyword evidence="1" id="KW-0378">Hydrolase</keyword>
<gene>
    <name evidence="3" type="ORF">SAMN04515668_3736</name>
</gene>
<accession>A0A1I6AJI5</accession>
<dbReference type="PANTHER" id="PTHR48081">
    <property type="entry name" value="AB HYDROLASE SUPERFAMILY PROTEIN C4A8.06C"/>
    <property type="match status" value="1"/>
</dbReference>
<dbReference type="InterPro" id="IPR029058">
    <property type="entry name" value="AB_hydrolase_fold"/>
</dbReference>
<name>A0A1I6AJI5_HYMAR</name>
<evidence type="ECO:0000313" key="3">
    <source>
        <dbReference type="EMBL" id="SFQ68667.1"/>
    </source>
</evidence>
<dbReference type="GO" id="GO:0016787">
    <property type="term" value="F:hydrolase activity"/>
    <property type="evidence" value="ECO:0007669"/>
    <property type="project" value="UniProtKB-KW"/>
</dbReference>